<keyword evidence="2" id="KW-1185">Reference proteome</keyword>
<organism evidence="1 2">
    <name type="scientific">Actinoplanes xinjiangensis</name>
    <dbReference type="NCBI Taxonomy" id="512350"/>
    <lineage>
        <taxon>Bacteria</taxon>
        <taxon>Bacillati</taxon>
        <taxon>Actinomycetota</taxon>
        <taxon>Actinomycetes</taxon>
        <taxon>Micromonosporales</taxon>
        <taxon>Micromonosporaceae</taxon>
        <taxon>Actinoplanes</taxon>
    </lineage>
</organism>
<reference evidence="1 2" key="1">
    <citation type="submission" date="2018-05" db="EMBL/GenBank/DDBJ databases">
        <title>Genomic Encyclopedia of Archaeal and Bacterial Type Strains, Phase II (KMG-II): from individual species to whole genera.</title>
        <authorList>
            <person name="Goeker M."/>
        </authorList>
    </citation>
    <scope>NUCLEOTIDE SEQUENCE [LARGE SCALE GENOMIC DNA]</scope>
    <source>
        <strain evidence="1 2">DSM 45184</strain>
    </source>
</reference>
<dbReference type="Proteomes" id="UP000245697">
    <property type="component" value="Unassembled WGS sequence"/>
</dbReference>
<evidence type="ECO:0000313" key="1">
    <source>
        <dbReference type="EMBL" id="PWK41530.1"/>
    </source>
</evidence>
<proteinExistence type="predicted"/>
<comment type="caution">
    <text evidence="1">The sequence shown here is derived from an EMBL/GenBank/DDBJ whole genome shotgun (WGS) entry which is preliminary data.</text>
</comment>
<dbReference type="RefSeq" id="WP_109598842.1">
    <property type="nucleotide sequence ID" value="NZ_BONA01000067.1"/>
</dbReference>
<gene>
    <name evidence="1" type="ORF">BC793_1162</name>
</gene>
<protein>
    <recommendedName>
        <fullName evidence="3">Excreted virulence factor EspC (Type VII ESX diderm)</fullName>
    </recommendedName>
</protein>
<evidence type="ECO:0008006" key="3">
    <source>
        <dbReference type="Google" id="ProtNLM"/>
    </source>
</evidence>
<dbReference type="AlphaFoldDB" id="A0A316F6Y6"/>
<name>A0A316F6Y6_9ACTN</name>
<dbReference type="EMBL" id="QGGR01000016">
    <property type="protein sequence ID" value="PWK41530.1"/>
    <property type="molecule type" value="Genomic_DNA"/>
</dbReference>
<sequence length="99" mass="10510">MDRLADQIDHAAAALAIMDSRVPELLPGAADFAADDAGRPGRIGRALYAGWSAVLAARAREAADASSKLTEMARSVRAGAGDYAETDDLVRRRFQRGHS</sequence>
<dbReference type="OrthoDB" id="3404555at2"/>
<accession>A0A316F6Y6</accession>
<evidence type="ECO:0000313" key="2">
    <source>
        <dbReference type="Proteomes" id="UP000245697"/>
    </source>
</evidence>